<name>A0A2Z2KDF2_9BACL</name>
<proteinExistence type="predicted"/>
<keyword evidence="1" id="KW-0472">Membrane</keyword>
<evidence type="ECO:0000313" key="2">
    <source>
        <dbReference type="EMBL" id="ASA21043.1"/>
    </source>
</evidence>
<protein>
    <submittedName>
        <fullName evidence="2">Uncharacterized protein</fullName>
    </submittedName>
</protein>
<keyword evidence="3" id="KW-1185">Reference proteome</keyword>
<gene>
    <name evidence="2" type="ORF">B9T62_09740</name>
</gene>
<reference evidence="2 3" key="1">
    <citation type="submission" date="2017-06" db="EMBL/GenBank/DDBJ databases">
        <title>Complete genome sequence of Paenibacillus donghaensis KCTC 13049T isolated from East Sea sediment, South Korea.</title>
        <authorList>
            <person name="Jung B.K."/>
            <person name="Hong S.-J."/>
            <person name="Shin J.-H."/>
        </authorList>
    </citation>
    <scope>NUCLEOTIDE SEQUENCE [LARGE SCALE GENOMIC DNA]</scope>
    <source>
        <strain evidence="2 3">KCTC 13049</strain>
    </source>
</reference>
<keyword evidence="1" id="KW-1133">Transmembrane helix</keyword>
<sequence length="85" mass="9713">MKKKARKLLLRKYAILLLLSVLCLLYLFLGDWLFGYGLHNIPKVMNYLLYTTSEKVAAGLMLLCLILPDLLLWIKGGYPGRGAER</sequence>
<feature type="transmembrane region" description="Helical" evidence="1">
    <location>
        <begin position="56"/>
        <end position="74"/>
    </location>
</feature>
<dbReference type="AlphaFoldDB" id="A0A2Z2KDF2"/>
<keyword evidence="1" id="KW-0812">Transmembrane</keyword>
<evidence type="ECO:0000313" key="3">
    <source>
        <dbReference type="Proteomes" id="UP000249890"/>
    </source>
</evidence>
<dbReference type="EMBL" id="CP021780">
    <property type="protein sequence ID" value="ASA21043.1"/>
    <property type="molecule type" value="Genomic_DNA"/>
</dbReference>
<accession>A0A2Z2KDF2</accession>
<evidence type="ECO:0000256" key="1">
    <source>
        <dbReference type="SAM" id="Phobius"/>
    </source>
</evidence>
<dbReference type="KEGG" id="pdh:B9T62_09740"/>
<feature type="transmembrane region" description="Helical" evidence="1">
    <location>
        <begin position="12"/>
        <end position="36"/>
    </location>
</feature>
<organism evidence="2 3">
    <name type="scientific">Paenibacillus donghaensis</name>
    <dbReference type="NCBI Taxonomy" id="414771"/>
    <lineage>
        <taxon>Bacteria</taxon>
        <taxon>Bacillati</taxon>
        <taxon>Bacillota</taxon>
        <taxon>Bacilli</taxon>
        <taxon>Bacillales</taxon>
        <taxon>Paenibacillaceae</taxon>
        <taxon>Paenibacillus</taxon>
    </lineage>
</organism>
<dbReference type="Proteomes" id="UP000249890">
    <property type="component" value="Chromosome"/>
</dbReference>